<accession>A0ABP5C3B1</accession>
<keyword evidence="2" id="KW-1185">Reference proteome</keyword>
<evidence type="ECO:0000313" key="2">
    <source>
        <dbReference type="Proteomes" id="UP001499854"/>
    </source>
</evidence>
<proteinExistence type="predicted"/>
<name>A0ABP5C3B1_9ACTN</name>
<organism evidence="1 2">
    <name type="scientific">Catenulispora subtropica</name>
    <dbReference type="NCBI Taxonomy" id="450798"/>
    <lineage>
        <taxon>Bacteria</taxon>
        <taxon>Bacillati</taxon>
        <taxon>Actinomycetota</taxon>
        <taxon>Actinomycetes</taxon>
        <taxon>Catenulisporales</taxon>
        <taxon>Catenulisporaceae</taxon>
        <taxon>Catenulispora</taxon>
    </lineage>
</organism>
<dbReference type="RefSeq" id="WP_344655849.1">
    <property type="nucleotide sequence ID" value="NZ_BAAAQM010000004.1"/>
</dbReference>
<gene>
    <name evidence="1" type="ORF">GCM10009838_11360</name>
</gene>
<dbReference type="EMBL" id="BAAAQM010000004">
    <property type="protein sequence ID" value="GAA1957126.1"/>
    <property type="molecule type" value="Genomic_DNA"/>
</dbReference>
<reference evidence="2" key="1">
    <citation type="journal article" date="2019" name="Int. J. Syst. Evol. Microbiol.">
        <title>The Global Catalogue of Microorganisms (GCM) 10K type strain sequencing project: providing services to taxonomists for standard genome sequencing and annotation.</title>
        <authorList>
            <consortium name="The Broad Institute Genomics Platform"/>
            <consortium name="The Broad Institute Genome Sequencing Center for Infectious Disease"/>
            <person name="Wu L."/>
            <person name="Ma J."/>
        </authorList>
    </citation>
    <scope>NUCLEOTIDE SEQUENCE [LARGE SCALE GENOMIC DNA]</scope>
    <source>
        <strain evidence="2">JCM 16013</strain>
    </source>
</reference>
<comment type="caution">
    <text evidence="1">The sequence shown here is derived from an EMBL/GenBank/DDBJ whole genome shotgun (WGS) entry which is preliminary data.</text>
</comment>
<dbReference type="SUPFAM" id="SSF54862">
    <property type="entry name" value="4Fe-4S ferredoxins"/>
    <property type="match status" value="1"/>
</dbReference>
<sequence>MADPPTASRPPRATVDWTACRGHGACADLLPERITLDEWGYPIIDPDPVPDRARRRARKAVSECPALALRLRP</sequence>
<protein>
    <recommendedName>
        <fullName evidence="3">Ferredoxin</fullName>
    </recommendedName>
</protein>
<evidence type="ECO:0008006" key="3">
    <source>
        <dbReference type="Google" id="ProtNLM"/>
    </source>
</evidence>
<dbReference type="Proteomes" id="UP001499854">
    <property type="component" value="Unassembled WGS sequence"/>
</dbReference>
<evidence type="ECO:0000313" key="1">
    <source>
        <dbReference type="EMBL" id="GAA1957126.1"/>
    </source>
</evidence>
<dbReference type="Gene3D" id="3.30.70.20">
    <property type="match status" value="1"/>
</dbReference>
<dbReference type="Pfam" id="PF13459">
    <property type="entry name" value="Fer4_15"/>
    <property type="match status" value="1"/>
</dbReference>